<dbReference type="CDD" id="cd01629">
    <property type="entry name" value="HAD_EP"/>
    <property type="match status" value="1"/>
</dbReference>
<dbReference type="SUPFAM" id="SSF56784">
    <property type="entry name" value="HAD-like"/>
    <property type="match status" value="1"/>
</dbReference>
<dbReference type="PaxDb" id="2850-Phatr31147"/>
<comment type="catalytic activity">
    <reaction evidence="9">
        <text>5-(methylsulfanyl)-D-ribulose 1-phosphate = 5-methylsulfanyl-2,3-dioxopentyl phosphate + H2O</text>
        <dbReference type="Rhea" id="RHEA:15549"/>
        <dbReference type="ChEBI" id="CHEBI:15377"/>
        <dbReference type="ChEBI" id="CHEBI:58548"/>
        <dbReference type="ChEBI" id="CHEBI:58828"/>
        <dbReference type="EC" id="4.2.1.109"/>
    </reaction>
</comment>
<dbReference type="Gene3D" id="1.10.720.60">
    <property type="match status" value="1"/>
</dbReference>
<dbReference type="InterPro" id="IPR036409">
    <property type="entry name" value="Aldolase_II/adducin_N_sf"/>
</dbReference>
<comment type="subcellular location">
    <subcellularLocation>
        <location evidence="9">Cytoplasm</location>
    </subcellularLocation>
</comment>
<dbReference type="InterPro" id="IPR023943">
    <property type="entry name" value="Enolase-ppase_E1"/>
</dbReference>
<dbReference type="SFLD" id="SFLDG01133">
    <property type="entry name" value="C1.5.4:_Enolase-phosphatase_Li"/>
    <property type="match status" value="1"/>
</dbReference>
<dbReference type="InterPro" id="IPR027514">
    <property type="entry name" value="Salvage_MtnB_euk"/>
</dbReference>
<dbReference type="InterPro" id="IPR023214">
    <property type="entry name" value="HAD_sf"/>
</dbReference>
<dbReference type="SFLD" id="SFLDG01129">
    <property type="entry name" value="C1.5:_HAD__Beta-PGM__Phosphata"/>
    <property type="match status" value="1"/>
</dbReference>
<dbReference type="GO" id="GO:0043874">
    <property type="term" value="F:acireductone synthase activity"/>
    <property type="evidence" value="ECO:0007669"/>
    <property type="project" value="InterPro"/>
</dbReference>
<keyword evidence="7 9" id="KW-0456">Lyase</keyword>
<evidence type="ECO:0000256" key="3">
    <source>
        <dbReference type="ARBA" id="ARBA00022723"/>
    </source>
</evidence>
<feature type="region of interest" description="Disordered" evidence="10">
    <location>
        <begin position="1"/>
        <end position="23"/>
    </location>
</feature>
<evidence type="ECO:0000256" key="5">
    <source>
        <dbReference type="ARBA" id="ARBA00022833"/>
    </source>
</evidence>
<dbReference type="Gene3D" id="3.40.50.1000">
    <property type="entry name" value="HAD superfamily/HAD-like"/>
    <property type="match status" value="1"/>
</dbReference>
<comment type="pathway">
    <text evidence="9">Amino-acid biosynthesis; L-methionine biosynthesis via salvage pathway; L-methionine from S-methyl-5-thio-alpha-D-ribose 1-phosphate: step 2/6.</text>
</comment>
<dbReference type="eggNOG" id="KOG2631">
    <property type="taxonomic scope" value="Eukaryota"/>
</dbReference>
<dbReference type="KEGG" id="pti:PHATRDRAFT_31147"/>
<dbReference type="NCBIfam" id="TIGR01549">
    <property type="entry name" value="HAD-SF-IA-v1"/>
    <property type="match status" value="1"/>
</dbReference>
<organism evidence="12 13">
    <name type="scientific">Phaeodactylum tricornutum (strain CCAP 1055/1)</name>
    <dbReference type="NCBI Taxonomy" id="556484"/>
    <lineage>
        <taxon>Eukaryota</taxon>
        <taxon>Sar</taxon>
        <taxon>Stramenopiles</taxon>
        <taxon>Ochrophyta</taxon>
        <taxon>Bacillariophyta</taxon>
        <taxon>Bacillariophyceae</taxon>
        <taxon>Bacillariophycidae</taxon>
        <taxon>Naviculales</taxon>
        <taxon>Phaeodactylaceae</taxon>
        <taxon>Phaeodactylum</taxon>
    </lineage>
</organism>
<dbReference type="UniPathway" id="UPA00904">
    <property type="reaction ID" value="UER00875"/>
</dbReference>
<feature type="binding site" evidence="9">
    <location>
        <position position="266"/>
    </location>
    <ligand>
        <name>Zn(2+)</name>
        <dbReference type="ChEBI" id="CHEBI:29105"/>
    </ligand>
</feature>
<evidence type="ECO:0000259" key="11">
    <source>
        <dbReference type="SMART" id="SM01007"/>
    </source>
</evidence>
<dbReference type="OrthoDB" id="39028at2759"/>
<feature type="binding site" evidence="9">
    <location>
        <position position="189"/>
    </location>
    <ligand>
        <name>Zn(2+)</name>
        <dbReference type="ChEBI" id="CHEBI:29105"/>
    </ligand>
</feature>
<dbReference type="NCBIfam" id="TIGR03328">
    <property type="entry name" value="salvage_mtnB"/>
    <property type="match status" value="1"/>
</dbReference>
<keyword evidence="2 9" id="KW-0028">Amino-acid biosynthesis</keyword>
<dbReference type="EC" id="4.2.1.109" evidence="9"/>
<evidence type="ECO:0000256" key="10">
    <source>
        <dbReference type="SAM" id="MobiDB-lite"/>
    </source>
</evidence>
<dbReference type="eggNOG" id="KOG2630">
    <property type="taxonomic scope" value="Eukaryota"/>
</dbReference>
<dbReference type="InterPro" id="IPR036412">
    <property type="entry name" value="HAD-like_sf"/>
</dbReference>
<gene>
    <name evidence="12" type="ORF">PHATRDRAFT_31147</name>
</gene>
<dbReference type="FunFam" id="3.40.225.10:FF:000003">
    <property type="entry name" value="Methylthioribulose-1-phosphate dehydratase"/>
    <property type="match status" value="1"/>
</dbReference>
<dbReference type="HAMAP" id="MF_03116">
    <property type="entry name" value="Salvage_MtnB_euk"/>
    <property type="match status" value="1"/>
</dbReference>
<reference evidence="13" key="2">
    <citation type="submission" date="2008-08" db="EMBL/GenBank/DDBJ databases">
        <authorList>
            <consortium name="Diatom Consortium"/>
            <person name="Grigoriev I."/>
            <person name="Grimwood J."/>
            <person name="Kuo A."/>
            <person name="Otillar R.P."/>
            <person name="Salamov A."/>
            <person name="Detter J.C."/>
            <person name="Lindquist E."/>
            <person name="Shapiro H."/>
            <person name="Lucas S."/>
            <person name="Glavina del Rio T."/>
            <person name="Pitluck S."/>
            <person name="Rokhsar D."/>
            <person name="Bowler C."/>
        </authorList>
    </citation>
    <scope>GENOME REANNOTATION</scope>
    <source>
        <strain evidence="13">CCAP 1055/1</strain>
    </source>
</reference>
<dbReference type="InterPro" id="IPR001303">
    <property type="entry name" value="Aldolase_II/adducin_N"/>
</dbReference>
<keyword evidence="1 9" id="KW-0963">Cytoplasm</keyword>
<evidence type="ECO:0000256" key="9">
    <source>
        <dbReference type="HAMAP-Rule" id="MF_03116"/>
    </source>
</evidence>
<dbReference type="Proteomes" id="UP000000759">
    <property type="component" value="Chromosome 29"/>
</dbReference>
<dbReference type="SMART" id="SM01007">
    <property type="entry name" value="Aldolase_II"/>
    <property type="match status" value="1"/>
</dbReference>
<feature type="binding site" evidence="9">
    <location>
        <position position="191"/>
    </location>
    <ligand>
        <name>Zn(2+)</name>
        <dbReference type="ChEBI" id="CHEBI:29105"/>
    </ligand>
</feature>
<reference evidence="12 13" key="1">
    <citation type="journal article" date="2008" name="Nature">
        <title>The Phaeodactylum genome reveals the evolutionary history of diatom genomes.</title>
        <authorList>
            <person name="Bowler C."/>
            <person name="Allen A.E."/>
            <person name="Badger J.H."/>
            <person name="Grimwood J."/>
            <person name="Jabbari K."/>
            <person name="Kuo A."/>
            <person name="Maheswari U."/>
            <person name="Martens C."/>
            <person name="Maumus F."/>
            <person name="Otillar R.P."/>
            <person name="Rayko E."/>
            <person name="Salamov A."/>
            <person name="Vandepoele K."/>
            <person name="Beszteri B."/>
            <person name="Gruber A."/>
            <person name="Heijde M."/>
            <person name="Katinka M."/>
            <person name="Mock T."/>
            <person name="Valentin K."/>
            <person name="Verret F."/>
            <person name="Berges J.A."/>
            <person name="Brownlee C."/>
            <person name="Cadoret J.P."/>
            <person name="Chiovitti A."/>
            <person name="Choi C.J."/>
            <person name="Coesel S."/>
            <person name="De Martino A."/>
            <person name="Detter J.C."/>
            <person name="Durkin C."/>
            <person name="Falciatore A."/>
            <person name="Fournet J."/>
            <person name="Haruta M."/>
            <person name="Huysman M.J."/>
            <person name="Jenkins B.D."/>
            <person name="Jiroutova K."/>
            <person name="Jorgensen R.E."/>
            <person name="Joubert Y."/>
            <person name="Kaplan A."/>
            <person name="Kroger N."/>
            <person name="Kroth P.G."/>
            <person name="La Roche J."/>
            <person name="Lindquist E."/>
            <person name="Lommer M."/>
            <person name="Martin-Jezequel V."/>
            <person name="Lopez P.J."/>
            <person name="Lucas S."/>
            <person name="Mangogna M."/>
            <person name="McGinnis K."/>
            <person name="Medlin L.K."/>
            <person name="Montsant A."/>
            <person name="Oudot-Le Secq M.P."/>
            <person name="Napoli C."/>
            <person name="Obornik M."/>
            <person name="Parker M.S."/>
            <person name="Petit J.L."/>
            <person name="Porcel B.M."/>
            <person name="Poulsen N."/>
            <person name="Robison M."/>
            <person name="Rychlewski L."/>
            <person name="Rynearson T.A."/>
            <person name="Schmutz J."/>
            <person name="Shapiro H."/>
            <person name="Siaut M."/>
            <person name="Stanley M."/>
            <person name="Sussman M.R."/>
            <person name="Taylor A.R."/>
            <person name="Vardi A."/>
            <person name="von Dassow P."/>
            <person name="Vyverman W."/>
            <person name="Willis A."/>
            <person name="Wyrwicz L.S."/>
            <person name="Rokhsar D.S."/>
            <person name="Weissenbach J."/>
            <person name="Armbrust E.V."/>
            <person name="Green B.R."/>
            <person name="Van de Peer Y."/>
            <person name="Grigoriev I.V."/>
        </authorList>
    </citation>
    <scope>NUCLEOTIDE SEQUENCE [LARGE SCALE GENOMIC DNA]</scope>
    <source>
        <strain evidence="12 13">CCAP 1055/1</strain>
    </source>
</reference>
<keyword evidence="13" id="KW-1185">Reference proteome</keyword>
<keyword evidence="5 9" id="KW-0862">Zinc</keyword>
<protein>
    <recommendedName>
        <fullName evidence="9">Probable methylthioribulose-1-phosphate dehydratase</fullName>
        <shortName evidence="9">MTRu-1-P dehydratase</shortName>
        <ecNumber evidence="9">4.2.1.109</ecNumber>
    </recommendedName>
</protein>
<dbReference type="PANTHER" id="PTHR10640:SF7">
    <property type="entry name" value="METHYLTHIORIBULOSE-1-PHOSPHATE DEHYDRATASE"/>
    <property type="match status" value="1"/>
</dbReference>
<comment type="cofactor">
    <cofactor evidence="9">
        <name>Zn(2+)</name>
        <dbReference type="ChEBI" id="CHEBI:29105"/>
    </cofactor>
    <text evidence="9">Binds 1 zinc ion per subunit.</text>
</comment>
<keyword evidence="6 9" id="KW-0486">Methionine biosynthesis</keyword>
<feature type="binding site" evidence="9">
    <location>
        <position position="170"/>
    </location>
    <ligand>
        <name>substrate</name>
    </ligand>
</feature>
<dbReference type="GO" id="GO:0008270">
    <property type="term" value="F:zinc ion binding"/>
    <property type="evidence" value="ECO:0007669"/>
    <property type="project" value="UniProtKB-UniRule"/>
</dbReference>
<dbReference type="SUPFAM" id="SSF53639">
    <property type="entry name" value="AraD/HMP-PK domain-like"/>
    <property type="match status" value="1"/>
</dbReference>
<evidence type="ECO:0000313" key="12">
    <source>
        <dbReference type="EMBL" id="EEC43209.1"/>
    </source>
</evidence>
<keyword evidence="4" id="KW-0378">Hydrolase</keyword>
<dbReference type="STRING" id="556484.B7GDY8"/>
<dbReference type="InterPro" id="IPR017714">
    <property type="entry name" value="MethylthioRu-1-P_deHdtase_MtnB"/>
</dbReference>
<dbReference type="NCBIfam" id="TIGR01691">
    <property type="entry name" value="enolase-ppase"/>
    <property type="match status" value="1"/>
</dbReference>
<evidence type="ECO:0000256" key="1">
    <source>
        <dbReference type="ARBA" id="ARBA00022490"/>
    </source>
</evidence>
<dbReference type="GO" id="GO:0046570">
    <property type="term" value="F:methylthioribulose 1-phosphate dehydratase activity"/>
    <property type="evidence" value="ECO:0007669"/>
    <property type="project" value="UniProtKB-UniRule"/>
</dbReference>
<evidence type="ECO:0000313" key="13">
    <source>
        <dbReference type="Proteomes" id="UP000000759"/>
    </source>
</evidence>
<dbReference type="AlphaFoldDB" id="B7GDY8"/>
<dbReference type="Gene3D" id="3.40.225.10">
    <property type="entry name" value="Class II aldolase/adducin N-terminal domain"/>
    <property type="match status" value="1"/>
</dbReference>
<dbReference type="EMBL" id="CM000631">
    <property type="protein sequence ID" value="EEC43209.1"/>
    <property type="molecule type" value="Genomic_DNA"/>
</dbReference>
<sequence>MLSNGSHQNVSASGDTSVPGQGWSNGALAPQLFPVTQQGRLQLYGSQRRWIGLQSGWTRIGAGQTELDAVHSRSQGTGILDRNDAEQAQAARSLIAQLCETFYRQGWATGTGGGVSIRVGGPSQNRPWRVFVAPSGIQKEDMIGDDVFELDMDRKVIVPPRTPNLRQSACTPLWYVVYKYRPTATCVIHTHSMHAQMATLLDPTETAQTLNVTHLEMLKGVGNHAYDDVLEIPIIDNRPSEDQLATQLQAAIQAYPKSNAVLVRRHGLYVWGDSWEQAKTQCESFDYLFQSAVQMKAMGIDSGLKPLQGTYREGEDKEDLVEKTILLLDIEGCTTSISFVKDRLFPYVRERLDSYLKGHVAASDKYQQLAKALAGEADAHSDSPVAGTIRQDVAGMVRYMMDRDFKSATLKALQGDIWKTGYARGELKGHIYSDFVPTCQWMQRHGVRVYIYSSGSVAAQKLLFGNSTEGDLLPYLSGHFDIPTAGPKKEAGSYTAIAQTLQVAPSAIVFCSDAEAELVAAREAGIGYPVMSVRPGNVPLSAEGRELPAIYSLLQLCGE</sequence>
<dbReference type="PANTHER" id="PTHR10640">
    <property type="entry name" value="METHYLTHIORIBULOSE-1-PHOSPHATE DEHYDRATASE"/>
    <property type="match status" value="1"/>
</dbReference>
<dbReference type="GO" id="GO:0019509">
    <property type="term" value="P:L-methionine salvage from methylthioadenosine"/>
    <property type="evidence" value="ECO:0007669"/>
    <property type="project" value="UniProtKB-UniRule"/>
</dbReference>
<evidence type="ECO:0000256" key="7">
    <source>
        <dbReference type="ARBA" id="ARBA00023239"/>
    </source>
</evidence>
<evidence type="ECO:0000256" key="8">
    <source>
        <dbReference type="ARBA" id="ARBA00023268"/>
    </source>
</evidence>
<feature type="active site" description="Proton donor/acceptor" evidence="9">
    <location>
        <position position="216"/>
    </location>
</feature>
<keyword evidence="8" id="KW-0511">Multifunctional enzyme</keyword>
<comment type="similarity">
    <text evidence="9">Belongs to the aldolase class II family. MtnB subfamily.</text>
</comment>
<dbReference type="InterPro" id="IPR006439">
    <property type="entry name" value="HAD-SF_hydro_IA"/>
</dbReference>
<evidence type="ECO:0000256" key="4">
    <source>
        <dbReference type="ARBA" id="ARBA00022801"/>
    </source>
</evidence>
<dbReference type="GeneID" id="7199156"/>
<name>B7GDY8_PHATC</name>
<dbReference type="Pfam" id="PF00702">
    <property type="entry name" value="Hydrolase"/>
    <property type="match status" value="1"/>
</dbReference>
<dbReference type="SFLD" id="SFLDS00003">
    <property type="entry name" value="Haloacid_Dehalogenase"/>
    <property type="match status" value="1"/>
</dbReference>
<comment type="function">
    <text evidence="9">Catalyzes the dehydration of methylthioribulose-1-phosphate (MTRu-1-P) into 2,3-diketo-5-methylthiopentyl-1-phosphate (DK-MTP-1-P).</text>
</comment>
<dbReference type="Pfam" id="PF00596">
    <property type="entry name" value="Aldolase_II"/>
    <property type="match status" value="1"/>
</dbReference>
<feature type="domain" description="Class II aldolase/adducin N-terminal" evidence="11">
    <location>
        <begin position="93"/>
        <end position="293"/>
    </location>
</feature>
<accession>B7GDY8</accession>
<dbReference type="InParanoid" id="B7GDY8"/>
<proteinExistence type="inferred from homology"/>
<evidence type="ECO:0000256" key="6">
    <source>
        <dbReference type="ARBA" id="ARBA00023167"/>
    </source>
</evidence>
<dbReference type="GO" id="GO:0005737">
    <property type="term" value="C:cytoplasm"/>
    <property type="evidence" value="ECO:0007669"/>
    <property type="project" value="UniProtKB-SubCell"/>
</dbReference>
<dbReference type="RefSeq" id="XP_002185340.1">
    <property type="nucleotide sequence ID" value="XM_002185304.1"/>
</dbReference>
<keyword evidence="3 9" id="KW-0479">Metal-binding</keyword>
<evidence type="ECO:0000256" key="2">
    <source>
        <dbReference type="ARBA" id="ARBA00022605"/>
    </source>
</evidence>
<dbReference type="GO" id="GO:0000287">
    <property type="term" value="F:magnesium ion binding"/>
    <property type="evidence" value="ECO:0007669"/>
    <property type="project" value="InterPro"/>
</dbReference>